<gene>
    <name evidence="15" type="ORF">ICC18_29845</name>
</gene>
<dbReference type="SUPFAM" id="SSF158472">
    <property type="entry name" value="HAMP domain-like"/>
    <property type="match status" value="1"/>
</dbReference>
<evidence type="ECO:0000313" key="16">
    <source>
        <dbReference type="Proteomes" id="UP000650466"/>
    </source>
</evidence>
<evidence type="ECO:0000256" key="10">
    <source>
        <dbReference type="ARBA" id="ARBA00023012"/>
    </source>
</evidence>
<evidence type="ECO:0000256" key="6">
    <source>
        <dbReference type="ARBA" id="ARBA00022679"/>
    </source>
</evidence>
<dbReference type="PANTHER" id="PTHR34220">
    <property type="entry name" value="SENSOR HISTIDINE KINASE YPDA"/>
    <property type="match status" value="1"/>
</dbReference>
<evidence type="ECO:0000256" key="4">
    <source>
        <dbReference type="ARBA" id="ARBA00022475"/>
    </source>
</evidence>
<evidence type="ECO:0000256" key="9">
    <source>
        <dbReference type="ARBA" id="ARBA00022840"/>
    </source>
</evidence>
<keyword evidence="5" id="KW-0597">Phosphoprotein</keyword>
<keyword evidence="12" id="KW-0812">Transmembrane</keyword>
<keyword evidence="10" id="KW-0902">Two-component regulatory system</keyword>
<dbReference type="SMART" id="SM00304">
    <property type="entry name" value="HAMP"/>
    <property type="match status" value="1"/>
</dbReference>
<dbReference type="PANTHER" id="PTHR34220:SF7">
    <property type="entry name" value="SENSOR HISTIDINE KINASE YPDA"/>
    <property type="match status" value="1"/>
</dbReference>
<keyword evidence="7" id="KW-0547">Nucleotide-binding</keyword>
<keyword evidence="8 15" id="KW-0418">Kinase</keyword>
<dbReference type="GO" id="GO:0005886">
    <property type="term" value="C:plasma membrane"/>
    <property type="evidence" value="ECO:0007669"/>
    <property type="project" value="UniProtKB-SubCell"/>
</dbReference>
<evidence type="ECO:0000256" key="11">
    <source>
        <dbReference type="ARBA" id="ARBA00023136"/>
    </source>
</evidence>
<dbReference type="EMBL" id="JACVVD010000017">
    <property type="protein sequence ID" value="MBD0384256.1"/>
    <property type="molecule type" value="Genomic_DNA"/>
</dbReference>
<name>A0A926KW49_9BACL</name>
<comment type="caution">
    <text evidence="15">The sequence shown here is derived from an EMBL/GenBank/DDBJ whole genome shotgun (WGS) entry which is preliminary data.</text>
</comment>
<feature type="domain" description="Histidine kinase" evidence="13">
    <location>
        <begin position="387"/>
        <end position="581"/>
    </location>
</feature>
<dbReference type="Pfam" id="PF06580">
    <property type="entry name" value="His_kinase"/>
    <property type="match status" value="1"/>
</dbReference>
<dbReference type="Proteomes" id="UP000650466">
    <property type="component" value="Unassembled WGS sequence"/>
</dbReference>
<keyword evidence="4" id="KW-1003">Cell membrane</keyword>
<feature type="domain" description="HAMP" evidence="14">
    <location>
        <begin position="314"/>
        <end position="366"/>
    </location>
</feature>
<dbReference type="InterPro" id="IPR050640">
    <property type="entry name" value="Bact_2-comp_sensor_kinase"/>
</dbReference>
<sequence>MERILRMLNGRLRSKLIVVFSLIVALIVILLSYLSYRQSSLMNEENFIASNQKIMKLVNQNLDNYISKIDEFTLSPRKDSVFMDAIISNEYLAQFNIQNQIKNMFYSREDIEEITIYTPINHTQYRLSRSTVNLTQQSDYQTEQEAWYKEAAGSPKFRSMEPASQSQQFLVFHRILINIADKRPLAVISVTLNYRELNRIFGDLSDKSGEVLGLFNYENQLFYSNNDDVTDSQWKGLLARVDEQAGEAGYSEQSIERSLFLAQYNISGQNKWKLVKLTPIAELNKAAANARWINLVVGCGFLVFFIIVVIFVSNAITGRLKDFSRRIEQLGEGNFELDYEFKGRDEIAHLSRKFNQMVVRINDLIAERYEIKLNERNARLKALEAQINPHFLYNSLQAISTEAIIHEVDSIQQMVDALASSLRYCIKDGETVSVGHELEHIQNYLVLQKARFGERLQVAIDIPAEAMAILIPKMTLQILLENAIEHALEQMSEAIYIEIMADWDEQWLVLHVADDGPGMNAKRLEEVRAGMNENYLEVQEEIGLKNLYSRIKLMYGRDAHMTMNSQPGQGTDIQIRLPIRKEGQHVQSTDY</sequence>
<comment type="catalytic activity">
    <reaction evidence="1">
        <text>ATP + protein L-histidine = ADP + protein N-phospho-L-histidine.</text>
        <dbReference type="EC" id="2.7.13.3"/>
    </reaction>
</comment>
<dbReference type="Gene3D" id="3.30.565.10">
    <property type="entry name" value="Histidine kinase-like ATPase, C-terminal domain"/>
    <property type="match status" value="1"/>
</dbReference>
<evidence type="ECO:0000256" key="5">
    <source>
        <dbReference type="ARBA" id="ARBA00022553"/>
    </source>
</evidence>
<feature type="transmembrane region" description="Helical" evidence="12">
    <location>
        <begin position="16"/>
        <end position="36"/>
    </location>
</feature>
<dbReference type="Pfam" id="PF02518">
    <property type="entry name" value="HATPase_c"/>
    <property type="match status" value="1"/>
</dbReference>
<dbReference type="AlphaFoldDB" id="A0A926KW49"/>
<dbReference type="RefSeq" id="WP_188178034.1">
    <property type="nucleotide sequence ID" value="NZ_JACVVD010000017.1"/>
</dbReference>
<dbReference type="InterPro" id="IPR003594">
    <property type="entry name" value="HATPase_dom"/>
</dbReference>
<keyword evidence="6" id="KW-0808">Transferase</keyword>
<organism evidence="15 16">
    <name type="scientific">Paenibacillus sedimenti</name>
    <dbReference type="NCBI Taxonomy" id="2770274"/>
    <lineage>
        <taxon>Bacteria</taxon>
        <taxon>Bacillati</taxon>
        <taxon>Bacillota</taxon>
        <taxon>Bacilli</taxon>
        <taxon>Bacillales</taxon>
        <taxon>Paenibacillaceae</taxon>
        <taxon>Paenibacillus</taxon>
    </lineage>
</organism>
<dbReference type="InterPro" id="IPR036890">
    <property type="entry name" value="HATPase_C_sf"/>
</dbReference>
<keyword evidence="11 12" id="KW-0472">Membrane</keyword>
<dbReference type="GO" id="GO:0005524">
    <property type="term" value="F:ATP binding"/>
    <property type="evidence" value="ECO:0007669"/>
    <property type="project" value="UniProtKB-KW"/>
</dbReference>
<proteinExistence type="predicted"/>
<dbReference type="SUPFAM" id="SSF55874">
    <property type="entry name" value="ATPase domain of HSP90 chaperone/DNA topoisomerase II/histidine kinase"/>
    <property type="match status" value="1"/>
</dbReference>
<evidence type="ECO:0000256" key="8">
    <source>
        <dbReference type="ARBA" id="ARBA00022777"/>
    </source>
</evidence>
<accession>A0A926KW49</accession>
<dbReference type="EC" id="2.7.13.3" evidence="3"/>
<dbReference type="Gene3D" id="6.10.340.10">
    <property type="match status" value="1"/>
</dbReference>
<feature type="transmembrane region" description="Helical" evidence="12">
    <location>
        <begin position="292"/>
        <end position="316"/>
    </location>
</feature>
<dbReference type="InterPro" id="IPR005467">
    <property type="entry name" value="His_kinase_dom"/>
</dbReference>
<evidence type="ECO:0000256" key="2">
    <source>
        <dbReference type="ARBA" id="ARBA00004651"/>
    </source>
</evidence>
<reference evidence="15" key="1">
    <citation type="submission" date="2020-09" db="EMBL/GenBank/DDBJ databases">
        <title>Draft Genome Sequence of Paenibacillus sp. WST5.</title>
        <authorList>
            <person name="Bao Z."/>
        </authorList>
    </citation>
    <scope>NUCLEOTIDE SEQUENCE</scope>
    <source>
        <strain evidence="15">WST5</strain>
    </source>
</reference>
<dbReference type="InterPro" id="IPR010559">
    <property type="entry name" value="Sig_transdc_His_kin_internal"/>
</dbReference>
<keyword evidence="9" id="KW-0067">ATP-binding</keyword>
<dbReference type="InterPro" id="IPR003660">
    <property type="entry name" value="HAMP_dom"/>
</dbReference>
<evidence type="ECO:0000259" key="13">
    <source>
        <dbReference type="PROSITE" id="PS50109"/>
    </source>
</evidence>
<evidence type="ECO:0000313" key="15">
    <source>
        <dbReference type="EMBL" id="MBD0384256.1"/>
    </source>
</evidence>
<comment type="subcellular location">
    <subcellularLocation>
        <location evidence="2">Cell membrane</location>
        <topology evidence="2">Multi-pass membrane protein</topology>
    </subcellularLocation>
</comment>
<keyword evidence="16" id="KW-1185">Reference proteome</keyword>
<dbReference type="Pfam" id="PF00672">
    <property type="entry name" value="HAMP"/>
    <property type="match status" value="1"/>
</dbReference>
<dbReference type="PROSITE" id="PS50109">
    <property type="entry name" value="HIS_KIN"/>
    <property type="match status" value="1"/>
</dbReference>
<evidence type="ECO:0000256" key="12">
    <source>
        <dbReference type="SAM" id="Phobius"/>
    </source>
</evidence>
<evidence type="ECO:0000259" key="14">
    <source>
        <dbReference type="PROSITE" id="PS50885"/>
    </source>
</evidence>
<evidence type="ECO:0000256" key="3">
    <source>
        <dbReference type="ARBA" id="ARBA00012438"/>
    </source>
</evidence>
<dbReference type="GO" id="GO:0000155">
    <property type="term" value="F:phosphorelay sensor kinase activity"/>
    <property type="evidence" value="ECO:0007669"/>
    <property type="project" value="InterPro"/>
</dbReference>
<evidence type="ECO:0000256" key="7">
    <source>
        <dbReference type="ARBA" id="ARBA00022741"/>
    </source>
</evidence>
<dbReference type="PROSITE" id="PS50885">
    <property type="entry name" value="HAMP"/>
    <property type="match status" value="1"/>
</dbReference>
<keyword evidence="12" id="KW-1133">Transmembrane helix</keyword>
<evidence type="ECO:0000256" key="1">
    <source>
        <dbReference type="ARBA" id="ARBA00000085"/>
    </source>
</evidence>
<dbReference type="CDD" id="cd06225">
    <property type="entry name" value="HAMP"/>
    <property type="match status" value="1"/>
</dbReference>
<protein>
    <recommendedName>
        <fullName evidence="3">histidine kinase</fullName>
        <ecNumber evidence="3">2.7.13.3</ecNumber>
    </recommendedName>
</protein>